<dbReference type="RefSeq" id="WP_216488918.1">
    <property type="nucleotide sequence ID" value="NZ_JAHMHH010000002.1"/>
</dbReference>
<feature type="coiled-coil region" evidence="1">
    <location>
        <begin position="280"/>
        <end position="314"/>
    </location>
</feature>
<reference evidence="2" key="1">
    <citation type="submission" date="2021-06" db="EMBL/GenBank/DDBJ databases">
        <title>Novel Mycoplasma species detected in California sea lions (Zalophus californianus) from the USA.</title>
        <authorList>
            <person name="Volokhov D.V."/>
            <person name="Furtak V.A."/>
            <person name="Zagorodnyaya T.A."/>
        </authorList>
    </citation>
    <scope>NUCLEOTIDE SEQUENCE [LARGE SCALE GENOMIC DNA]</scope>
    <source>
        <strain evidence="2">CSL 5346</strain>
    </source>
</reference>
<keyword evidence="1" id="KW-0175">Coiled coil</keyword>
<gene>
    <name evidence="2" type="ORF">KQ875_02075</name>
</gene>
<proteinExistence type="predicted"/>
<dbReference type="Proteomes" id="UP000718793">
    <property type="component" value="Unassembled WGS sequence"/>
</dbReference>
<sequence length="519" mass="62379">MLKNFTQTLTQFEMFSKNDIEFNKIYNQYAQMYTKFKAKHSGLVFYSTTLKNTIHFTFDKKLVVILKEIKNIDKGLRKCKKDIKVISQLEKNINSFVKKHTKNTELIIHHARLLFSFFRKLSSYVKINEQKYVFFNSEIQIIENQWSENYNFFKNNEFIKNNSNINFTNLKNLNLILLNYSKILNEAYGLKMFLDTKINDFFKIKTKLQQNCFTNFIVKFNITKRLSEIEKWIKSLQELFEQKNYLKNSKKINELFANLLQEINKIIHEFKIEENAYKYLKETTYNKENVETLLKNLEEKKQELKKDYLFFKKNNQLTYAMEENILKYKNLWKNDFRDDFFTLISGTKFTNQQALLQLLTIIKEINNQLIVIQDLKKQFSPLNEVISKMKKYEFKFLAMQAELKTLNLELTDIEWKNIENIKEFNKKIRIKNQNNSYIFEAFNDDVEDFVLKVKAMEASIGIKIKAYKLFQISITFFNRYRSSIPDINNLCLEIEKSIESKKYIEAVDKIYKHIEKGSN</sequence>
<accession>A0ABS6DRI3</accession>
<protein>
    <submittedName>
        <fullName evidence="2">Septation ring formation regulator EzrA</fullName>
    </submittedName>
</protein>
<dbReference type="EMBL" id="JAHMHH010000002">
    <property type="protein sequence ID" value="MBU4692381.1"/>
    <property type="molecule type" value="Genomic_DNA"/>
</dbReference>
<evidence type="ECO:0000313" key="3">
    <source>
        <dbReference type="Proteomes" id="UP000718793"/>
    </source>
</evidence>
<comment type="caution">
    <text evidence="2">The sequence shown here is derived from an EMBL/GenBank/DDBJ whole genome shotgun (WGS) entry which is preliminary data.</text>
</comment>
<evidence type="ECO:0000256" key="1">
    <source>
        <dbReference type="SAM" id="Coils"/>
    </source>
</evidence>
<evidence type="ECO:0000313" key="2">
    <source>
        <dbReference type="EMBL" id="MBU4692381.1"/>
    </source>
</evidence>
<name>A0ABS6DRI3_9MOLU</name>
<organism evidence="2 3">
    <name type="scientific">Mycoplasma zalophi</name>
    <dbReference type="NCBI Taxonomy" id="191287"/>
    <lineage>
        <taxon>Bacteria</taxon>
        <taxon>Bacillati</taxon>
        <taxon>Mycoplasmatota</taxon>
        <taxon>Mollicutes</taxon>
        <taxon>Mycoplasmataceae</taxon>
        <taxon>Mycoplasma</taxon>
    </lineage>
</organism>
<keyword evidence="3" id="KW-1185">Reference proteome</keyword>